<dbReference type="Proteomes" id="UP000041770">
    <property type="component" value="Unassembled WGS sequence"/>
</dbReference>
<protein>
    <submittedName>
        <fullName evidence="1">Uncharacterized protein</fullName>
    </submittedName>
</protein>
<evidence type="ECO:0000313" key="2">
    <source>
        <dbReference type="Proteomes" id="UP000041770"/>
    </source>
</evidence>
<organism evidence="1 2">
    <name type="scientific">Vibrio cholerae</name>
    <dbReference type="NCBI Taxonomy" id="666"/>
    <lineage>
        <taxon>Bacteria</taxon>
        <taxon>Pseudomonadati</taxon>
        <taxon>Pseudomonadota</taxon>
        <taxon>Gammaproteobacteria</taxon>
        <taxon>Vibrionales</taxon>
        <taxon>Vibrionaceae</taxon>
        <taxon>Vibrio</taxon>
    </lineage>
</organism>
<name>A0A656ATB6_VIBCL</name>
<dbReference type="EMBL" id="CWQY01000053">
    <property type="protein sequence ID" value="CSD34710.1"/>
    <property type="molecule type" value="Genomic_DNA"/>
</dbReference>
<proteinExistence type="predicted"/>
<evidence type="ECO:0000313" key="1">
    <source>
        <dbReference type="EMBL" id="CSD34710.1"/>
    </source>
</evidence>
<gene>
    <name evidence="1" type="ORF">ERS013200_03954</name>
</gene>
<sequence length="46" mass="5189">MMFAIDAFNPTNPIATAGKLISSAWCKRNSRAFFNFGFKYLNPDTI</sequence>
<dbReference type="AlphaFoldDB" id="A0A656ATB6"/>
<accession>A0A656ATB6</accession>
<reference evidence="1 2" key="1">
    <citation type="submission" date="2015-07" db="EMBL/GenBank/DDBJ databases">
        <authorList>
            <consortium name="Pathogen Informatics"/>
        </authorList>
    </citation>
    <scope>NUCLEOTIDE SEQUENCE [LARGE SCALE GENOMIC DNA]</scope>
    <source>
        <strain evidence="1 2">A316</strain>
    </source>
</reference>